<dbReference type="Gene3D" id="3.40.50.720">
    <property type="entry name" value="NAD(P)-binding Rossmann-like Domain"/>
    <property type="match status" value="1"/>
</dbReference>
<reference evidence="4 5" key="1">
    <citation type="journal article" date="2018" name="IMA Fungus">
        <title>IMA Genome-F 9: Draft genome sequence of Annulohypoxylon stygium, Aspergillus mulundensis, Berkeleyomyces basicola (syn. Thielaviopsis basicola), Ceratocystis smalleyi, two Cercospora beticola strains, Coleophoma cylindrospora, Fusarium fracticaudum, Phialophora cf. hyalina, and Morchella septimelata.</title>
        <authorList>
            <person name="Wingfield B.D."/>
            <person name="Bills G.F."/>
            <person name="Dong Y."/>
            <person name="Huang W."/>
            <person name="Nel W.J."/>
            <person name="Swalarsk-Parry B.S."/>
            <person name="Vaghefi N."/>
            <person name="Wilken P.M."/>
            <person name="An Z."/>
            <person name="de Beer Z.W."/>
            <person name="De Vos L."/>
            <person name="Chen L."/>
            <person name="Duong T.A."/>
            <person name="Gao Y."/>
            <person name="Hammerbacher A."/>
            <person name="Kikkert J.R."/>
            <person name="Li Y."/>
            <person name="Li H."/>
            <person name="Li K."/>
            <person name="Li Q."/>
            <person name="Liu X."/>
            <person name="Ma X."/>
            <person name="Naidoo K."/>
            <person name="Pethybridge S.J."/>
            <person name="Sun J."/>
            <person name="Steenkamp E.T."/>
            <person name="van der Nest M.A."/>
            <person name="van Wyk S."/>
            <person name="Wingfield M.J."/>
            <person name="Xiong C."/>
            <person name="Yue Q."/>
            <person name="Zhang X."/>
        </authorList>
    </citation>
    <scope>NUCLEOTIDE SEQUENCE [LARGE SCALE GENOMIC DNA]</scope>
    <source>
        <strain evidence="4 5">BP 5553</strain>
    </source>
</reference>
<dbReference type="AlphaFoldDB" id="A0A370TL00"/>
<proteinExistence type="inferred from homology"/>
<dbReference type="OrthoDB" id="1933717at2759"/>
<keyword evidence="5" id="KW-1185">Reference proteome</keyword>
<evidence type="ECO:0000313" key="5">
    <source>
        <dbReference type="Proteomes" id="UP000254866"/>
    </source>
</evidence>
<dbReference type="Proteomes" id="UP000254866">
    <property type="component" value="Unassembled WGS sequence"/>
</dbReference>
<dbReference type="RefSeq" id="XP_031868857.1">
    <property type="nucleotide sequence ID" value="XM_032015436.1"/>
</dbReference>
<dbReference type="SUPFAM" id="SSF51735">
    <property type="entry name" value="NAD(P)-binding Rossmann-fold domains"/>
    <property type="match status" value="1"/>
</dbReference>
<dbReference type="PANTHER" id="PTHR42901:SF1">
    <property type="entry name" value="ALCOHOL DEHYDROGENASE"/>
    <property type="match status" value="1"/>
</dbReference>
<dbReference type="PANTHER" id="PTHR42901">
    <property type="entry name" value="ALCOHOL DEHYDROGENASE"/>
    <property type="match status" value="1"/>
</dbReference>
<protein>
    <submittedName>
        <fullName evidence="4">Putative 3-oxoacyl-[acyl-carrier-protein] reductase</fullName>
    </submittedName>
</protein>
<dbReference type="CDD" id="cd05233">
    <property type="entry name" value="SDR_c"/>
    <property type="match status" value="1"/>
</dbReference>
<dbReference type="PRINTS" id="PR00080">
    <property type="entry name" value="SDRFAMILY"/>
</dbReference>
<evidence type="ECO:0000256" key="2">
    <source>
        <dbReference type="ARBA" id="ARBA00023002"/>
    </source>
</evidence>
<dbReference type="STRING" id="2656787.A0A370TL00"/>
<dbReference type="PRINTS" id="PR00081">
    <property type="entry name" value="GDHRDH"/>
</dbReference>
<dbReference type="InterPro" id="IPR036291">
    <property type="entry name" value="NAD(P)-bd_dom_sf"/>
</dbReference>
<comment type="caution">
    <text evidence="4">The sequence shown here is derived from an EMBL/GenBank/DDBJ whole genome shotgun (WGS) entry which is preliminary data.</text>
</comment>
<gene>
    <name evidence="4" type="ORF">BP5553_06813</name>
</gene>
<dbReference type="GO" id="GO:0016491">
    <property type="term" value="F:oxidoreductase activity"/>
    <property type="evidence" value="ECO:0007669"/>
    <property type="project" value="UniProtKB-KW"/>
</dbReference>
<dbReference type="InterPro" id="IPR002347">
    <property type="entry name" value="SDR_fam"/>
</dbReference>
<evidence type="ECO:0000313" key="4">
    <source>
        <dbReference type="EMBL" id="RDL36201.1"/>
    </source>
</evidence>
<organism evidence="4 5">
    <name type="scientific">Venustampulla echinocandica</name>
    <dbReference type="NCBI Taxonomy" id="2656787"/>
    <lineage>
        <taxon>Eukaryota</taxon>
        <taxon>Fungi</taxon>
        <taxon>Dikarya</taxon>
        <taxon>Ascomycota</taxon>
        <taxon>Pezizomycotina</taxon>
        <taxon>Leotiomycetes</taxon>
        <taxon>Helotiales</taxon>
        <taxon>Pleuroascaceae</taxon>
        <taxon>Venustampulla</taxon>
    </lineage>
</organism>
<dbReference type="GeneID" id="43599662"/>
<sequence length="304" mass="33088">MEAFLEALQHLPPDHFVKSEAFTKTVHRDEYGSINPVSPALSQDGKVIVITGASQGIGKRGLAKQFARAKPRAIVLAARDVAKLAETAEYIRAIEPSVQLLSVATDVTSEVSVKTLFDKVEDAFGHADVLVNNAGVSLGYTKVDGMELDLWWQNFEVNVKGVLLTTKYFLRLLGTAPGTIINISSSAAWNIEEEGAAYCTSKLATVKLGQQMAARPNVVTVALHPGMVETDMSPSFMLKFHEDTPELPGGMAVWLTTDGARFLSGRYVSANWSVDELVERKEEIVNGDLLKVALTGKVGRDQWK</sequence>
<comment type="similarity">
    <text evidence="1 3">Belongs to the short-chain dehydrogenases/reductases (SDR) family.</text>
</comment>
<dbReference type="Pfam" id="PF00106">
    <property type="entry name" value="adh_short"/>
    <property type="match status" value="1"/>
</dbReference>
<accession>A0A370TL00</accession>
<keyword evidence="2" id="KW-0560">Oxidoreductase</keyword>
<dbReference type="EMBL" id="NPIC01000005">
    <property type="protein sequence ID" value="RDL36201.1"/>
    <property type="molecule type" value="Genomic_DNA"/>
</dbReference>
<evidence type="ECO:0000256" key="3">
    <source>
        <dbReference type="RuleBase" id="RU000363"/>
    </source>
</evidence>
<name>A0A370TL00_9HELO</name>
<evidence type="ECO:0000256" key="1">
    <source>
        <dbReference type="ARBA" id="ARBA00006484"/>
    </source>
</evidence>